<dbReference type="InterPro" id="IPR001466">
    <property type="entry name" value="Beta-lactam-related"/>
</dbReference>
<dbReference type="Pfam" id="PF00144">
    <property type="entry name" value="Beta-lactamase"/>
    <property type="match status" value="1"/>
</dbReference>
<dbReference type="Gene3D" id="3.40.710.10">
    <property type="entry name" value="DD-peptidase/beta-lactamase superfamily"/>
    <property type="match status" value="1"/>
</dbReference>
<sequence length="599" mass="65254">MKLLTFLPILPATVLALECRPEGPIYPRPRNLSESKTFQEALANFTAILNGAFNGDIRTGWDIHNVSLSTGIVGLDQTDASTPLWEYHHLASGNINGTQSIDRHSQYLIGSVSKAISDAILIKSGVSMDDPVTKHLPALKGHDSLIDWESISLRALGGQLAGIPPNYGFSEYHYLKFYFEALGFPHINDSAYPPCGVIGLSAGPCTKQQLLLGMKTSHPLAPPHSRPIYSNIAYTILAYALESSTGRNYTQLLHSLITRPLHMPSTFPSGLGNDSLAVIPPVPNSWGSDYGDNVPGGGLISTLSDLSSFVHAILSRNPHLATPTQIHEWLQPRSFAGSRNSFLGFPWEIFRPNPSVLFPGYNETSGEGGHSVTIHAKDGAAYGYRARIALLDEYGVGLAFLTAGNQDALTTIYDAALSVLVPALDAVAREQAEERYVGKFVGRSTPETGGVDVDVSTEVDGVSLVLTGMARNGSDILDALVEFWKVSLGVVLPTLKPTGTFRLYPAGIKRPRRMEDGRETVTEDWRMMWEFEQNADTDLPGKGISEKDCLTWAVGDWMHYGSEPIDRVVYVKDRESGEVFGVDLPFLRSGVLNKDGEEK</sequence>
<dbReference type="Pfam" id="PF26335">
    <property type="entry name" value="ARB_00930_C"/>
    <property type="match status" value="1"/>
</dbReference>
<dbReference type="InterPro" id="IPR051478">
    <property type="entry name" value="Beta-lactamase-like_AB/R"/>
</dbReference>
<dbReference type="PANTHER" id="PTHR22935:SF95">
    <property type="entry name" value="BETA-LACTAMASE-LIKE 1-RELATED"/>
    <property type="match status" value="1"/>
</dbReference>
<feature type="chain" id="PRO_5047546698" description="Beta-lactamase-related domain-containing protein" evidence="2">
    <location>
        <begin position="17"/>
        <end position="599"/>
    </location>
</feature>
<evidence type="ECO:0000259" key="3">
    <source>
        <dbReference type="Pfam" id="PF00144"/>
    </source>
</evidence>
<dbReference type="PANTHER" id="PTHR22935">
    <property type="entry name" value="PENICILLIN-BINDING PROTEIN"/>
    <property type="match status" value="1"/>
</dbReference>
<keyword evidence="2" id="KW-0732">Signal</keyword>
<dbReference type="EMBL" id="QJNS01000233">
    <property type="protein sequence ID" value="RYO81965.1"/>
    <property type="molecule type" value="Genomic_DNA"/>
</dbReference>
<dbReference type="Proteomes" id="UP000294003">
    <property type="component" value="Unassembled WGS sequence"/>
</dbReference>
<evidence type="ECO:0000313" key="6">
    <source>
        <dbReference type="Proteomes" id="UP000294003"/>
    </source>
</evidence>
<reference evidence="5 6" key="1">
    <citation type="submission" date="2018-06" db="EMBL/GenBank/DDBJ databases">
        <title>Complete Genomes of Monosporascus.</title>
        <authorList>
            <person name="Robinson A.J."/>
            <person name="Natvig D.O."/>
        </authorList>
    </citation>
    <scope>NUCLEOTIDE SEQUENCE [LARGE SCALE GENOMIC DNA]</scope>
    <source>
        <strain evidence="5 6">CBS 609.92</strain>
    </source>
</reference>
<comment type="caution">
    <text evidence="5">The sequence shown here is derived from an EMBL/GenBank/DDBJ whole genome shotgun (WGS) entry which is preliminary data.</text>
</comment>
<evidence type="ECO:0000256" key="1">
    <source>
        <dbReference type="ARBA" id="ARBA00038473"/>
    </source>
</evidence>
<feature type="domain" description="Beta-lactamase-like ARB-00930-like C-terminal" evidence="4">
    <location>
        <begin position="428"/>
        <end position="593"/>
    </location>
</feature>
<evidence type="ECO:0000259" key="4">
    <source>
        <dbReference type="Pfam" id="PF26335"/>
    </source>
</evidence>
<feature type="signal peptide" evidence="2">
    <location>
        <begin position="1"/>
        <end position="16"/>
    </location>
</feature>
<feature type="domain" description="Beta-lactamase-related" evidence="3">
    <location>
        <begin position="93"/>
        <end position="408"/>
    </location>
</feature>
<evidence type="ECO:0008006" key="7">
    <source>
        <dbReference type="Google" id="ProtNLM"/>
    </source>
</evidence>
<evidence type="ECO:0000256" key="2">
    <source>
        <dbReference type="SAM" id="SignalP"/>
    </source>
</evidence>
<dbReference type="SUPFAM" id="SSF56601">
    <property type="entry name" value="beta-lactamase/transpeptidase-like"/>
    <property type="match status" value="1"/>
</dbReference>
<comment type="similarity">
    <text evidence="1">Belongs to the beta-lactamase family.</text>
</comment>
<organism evidence="5 6">
    <name type="scientific">Monosporascus cannonballus</name>
    <dbReference type="NCBI Taxonomy" id="155416"/>
    <lineage>
        <taxon>Eukaryota</taxon>
        <taxon>Fungi</taxon>
        <taxon>Dikarya</taxon>
        <taxon>Ascomycota</taxon>
        <taxon>Pezizomycotina</taxon>
        <taxon>Sordariomycetes</taxon>
        <taxon>Xylariomycetidae</taxon>
        <taxon>Xylariales</taxon>
        <taxon>Xylariales incertae sedis</taxon>
        <taxon>Monosporascus</taxon>
    </lineage>
</organism>
<evidence type="ECO:0000313" key="5">
    <source>
        <dbReference type="EMBL" id="RYO81965.1"/>
    </source>
</evidence>
<accession>A0ABY0H0V0</accession>
<proteinExistence type="inferred from homology"/>
<gene>
    <name evidence="5" type="ORF">DL762_006844</name>
</gene>
<keyword evidence="6" id="KW-1185">Reference proteome</keyword>
<name>A0ABY0H0V0_9PEZI</name>
<dbReference type="InterPro" id="IPR012338">
    <property type="entry name" value="Beta-lactam/transpept-like"/>
</dbReference>
<protein>
    <recommendedName>
        <fullName evidence="7">Beta-lactamase-related domain-containing protein</fullName>
    </recommendedName>
</protein>
<dbReference type="InterPro" id="IPR058664">
    <property type="entry name" value="ARB_00930-like_C"/>
</dbReference>